<dbReference type="EMBL" id="LMXB01000023">
    <property type="protein sequence ID" value="KUO21575.1"/>
    <property type="molecule type" value="Genomic_DNA"/>
</dbReference>
<evidence type="ECO:0000256" key="2">
    <source>
        <dbReference type="SAM" id="SignalP"/>
    </source>
</evidence>
<feature type="region of interest" description="Disordered" evidence="1">
    <location>
        <begin position="179"/>
        <end position="219"/>
    </location>
</feature>
<organism evidence="3 4">
    <name type="scientific">Streptomyces dysideae</name>
    <dbReference type="NCBI Taxonomy" id="909626"/>
    <lineage>
        <taxon>Bacteria</taxon>
        <taxon>Bacillati</taxon>
        <taxon>Actinomycetota</taxon>
        <taxon>Actinomycetes</taxon>
        <taxon>Kitasatosporales</taxon>
        <taxon>Streptomycetaceae</taxon>
        <taxon>Streptomyces</taxon>
    </lineage>
</organism>
<dbReference type="InterPro" id="IPR006311">
    <property type="entry name" value="TAT_signal"/>
</dbReference>
<reference evidence="3 4" key="1">
    <citation type="submission" date="2015-10" db="EMBL/GenBank/DDBJ databases">
        <title>Draft genome sequence of Streptomyces sp. RV15, isolated from a marine sponge.</title>
        <authorList>
            <person name="Ruckert C."/>
            <person name="Abdelmohsen U.R."/>
            <person name="Winkler A."/>
            <person name="Hentschel U."/>
            <person name="Kalinowski J."/>
            <person name="Kampfer P."/>
            <person name="Glaeser S."/>
        </authorList>
    </citation>
    <scope>NUCLEOTIDE SEQUENCE [LARGE SCALE GENOMIC DNA]</scope>
    <source>
        <strain evidence="3 4">RV15</strain>
    </source>
</reference>
<evidence type="ECO:0000313" key="3">
    <source>
        <dbReference type="EMBL" id="KUO21575.1"/>
    </source>
</evidence>
<dbReference type="Proteomes" id="UP000053260">
    <property type="component" value="Unassembled WGS sequence"/>
</dbReference>
<keyword evidence="2" id="KW-0732">Signal</keyword>
<keyword evidence="4" id="KW-1185">Reference proteome</keyword>
<protein>
    <submittedName>
        <fullName evidence="3">Uncharacterized protein</fullName>
    </submittedName>
</protein>
<accession>A0A117S1T8</accession>
<comment type="caution">
    <text evidence="3">The sequence shown here is derived from an EMBL/GenBank/DDBJ whole genome shotgun (WGS) entry which is preliminary data.</text>
</comment>
<evidence type="ECO:0000256" key="1">
    <source>
        <dbReference type="SAM" id="MobiDB-lite"/>
    </source>
</evidence>
<dbReference type="STRING" id="909626.AQJ91_08250"/>
<proteinExistence type="predicted"/>
<feature type="signal peptide" evidence="2">
    <location>
        <begin position="1"/>
        <end position="27"/>
    </location>
</feature>
<dbReference type="OrthoDB" id="3631190at2"/>
<name>A0A117S1T8_9ACTN</name>
<evidence type="ECO:0000313" key="4">
    <source>
        <dbReference type="Proteomes" id="UP000053260"/>
    </source>
</evidence>
<dbReference type="PROSITE" id="PS51318">
    <property type="entry name" value="TAT"/>
    <property type="match status" value="1"/>
</dbReference>
<gene>
    <name evidence="3" type="ORF">AQJ91_08250</name>
</gene>
<feature type="chain" id="PRO_5007155976" evidence="2">
    <location>
        <begin position="28"/>
        <end position="219"/>
    </location>
</feature>
<dbReference type="AlphaFoldDB" id="A0A117S1T8"/>
<dbReference type="RefSeq" id="WP_067017946.1">
    <property type="nucleotide sequence ID" value="NZ_KQ949077.1"/>
</dbReference>
<sequence>MTIDRRTLLLGAGATAALVALPRPAQAAADATAAAANTKTWSADHSDNGWSIEADTIEPFRIEGSPATVRLHPGAAALLLHVARRWHYEVSPLRGAKDVLGHRTDRAVAAAFESNYLSGTAIALPGAGDGLWPHQKAIVRDILADCDGVVRWGADLSPAAEGHFQIDVRPDSKTLTRLTATFDNRSVKRNGPRPGAVDDPTARERRAKARRLEQVQADN</sequence>